<evidence type="ECO:0000313" key="3">
    <source>
        <dbReference type="EMBL" id="EFC90429.1"/>
    </source>
</evidence>
<dbReference type="eggNOG" id="COG3598">
    <property type="taxonomic scope" value="Bacteria"/>
</dbReference>
<protein>
    <submittedName>
        <fullName evidence="3">TOPRIM domain protein</fullName>
    </submittedName>
</protein>
<dbReference type="STRING" id="469381.Dpep_0397"/>
<dbReference type="AlphaFoldDB" id="D2Z4A0"/>
<dbReference type="RefSeq" id="WP_005659134.1">
    <property type="nucleotide sequence ID" value="NZ_ABTR02000001.1"/>
</dbReference>
<dbReference type="Gene3D" id="3.40.50.300">
    <property type="entry name" value="P-loop containing nucleotide triphosphate hydrolases"/>
    <property type="match status" value="1"/>
</dbReference>
<feature type="region of interest" description="Disordered" evidence="1">
    <location>
        <begin position="756"/>
        <end position="826"/>
    </location>
</feature>
<dbReference type="Pfam" id="PF13362">
    <property type="entry name" value="Toprim_3"/>
    <property type="match status" value="1"/>
</dbReference>
<feature type="region of interest" description="Disordered" evidence="1">
    <location>
        <begin position="66"/>
        <end position="111"/>
    </location>
</feature>
<dbReference type="PROSITE" id="PS50880">
    <property type="entry name" value="TOPRIM"/>
    <property type="match status" value="1"/>
</dbReference>
<dbReference type="OrthoDB" id="3677at2"/>
<evidence type="ECO:0000313" key="4">
    <source>
        <dbReference type="Proteomes" id="UP000006427"/>
    </source>
</evidence>
<gene>
    <name evidence="3" type="ORF">Dpep_0397</name>
</gene>
<evidence type="ECO:0000259" key="2">
    <source>
        <dbReference type="PROSITE" id="PS50880"/>
    </source>
</evidence>
<feature type="compositionally biased region" description="Acidic residues" evidence="1">
    <location>
        <begin position="762"/>
        <end position="791"/>
    </location>
</feature>
<evidence type="ECO:0000256" key="1">
    <source>
        <dbReference type="SAM" id="MobiDB-lite"/>
    </source>
</evidence>
<sequence>MSKADLKRWCEEILPHHITWKGDDGTTRSPLREDKNPSFSVSLEGRCFNDFATGDKGTFSELAGRLGVNPPPWEGPGHRASGAPRKKEDSPVEDKKIEEARRTWGSGSPAPADHPYLVAKGIFPHGCRMETGGQYDGWLLVPGRSIETGEVVSVQRVTYRKDDRNKWDKRHQGPKKGTVWACGDAPKGSPVILTEGHATAASVKEIVGEGYQVLCVFGTNNVKPIAEAIRRRSPDRQIVIATDGDAPGEKALKETAKAVPGVLRCTPDKGIDWNDAVVQRGIDEARRDFMDRLNTSKAVAEIKALAEEERREVKAVSIGDIWDTEYPATKWAVNQLVPAGLSILASPPKRGKSWLVLQMALAVSEGYSFLGQTTTQGPVIYAALEDTPRRIQDRTKGLSMRRPSDTLSLVFDLPPLDHGGMEELARLILEKNPSLVIVDTWGKVKPSPEKGLNAFEADYKMAGPLKKLADKTETAILLVHHLKKGAKGEDIESMSGSMGLPAAADALIFLKRGEGEDRAKLDRQGRDLDETDSIPLLWDRPGWRRATSQELFVEEAESLPEKEAAIIDFFEEMNCPLSPAQVIRGLNERPGTIKAGLARLVEKGLLIKVGRGVYELPQGEKKGSSRDLFLATSATSATFATPATFATLPGAEEESCKDTGKVAKGDSLATFDKPCDINGWDGESCKVAKVADPAPTRDPHPSCGNALSVSELSRLMDESVEDILIGLDDLNKCREENGLPPALEVDRGTGQVALLARSPDGDLPDDLDDEEDEELEVVEEIPEEVPPEEEPTRENPSPCGDPEEDVRAPGPPDDPPEYQTDDPEYLNSLECLEHLENLEGEVMSW</sequence>
<dbReference type="SUPFAM" id="SSF57783">
    <property type="entry name" value="Zinc beta-ribbon"/>
    <property type="match status" value="1"/>
</dbReference>
<organism evidence="3 4">
    <name type="scientific">Dethiosulfovibrio peptidovorans DSM 11002</name>
    <dbReference type="NCBI Taxonomy" id="469381"/>
    <lineage>
        <taxon>Bacteria</taxon>
        <taxon>Thermotogati</taxon>
        <taxon>Synergistota</taxon>
        <taxon>Synergistia</taxon>
        <taxon>Synergistales</taxon>
        <taxon>Dethiosulfovibrionaceae</taxon>
        <taxon>Dethiosulfovibrio</taxon>
    </lineage>
</organism>
<feature type="compositionally biased region" description="Basic and acidic residues" evidence="1">
    <location>
        <begin position="85"/>
        <end position="102"/>
    </location>
</feature>
<dbReference type="CDD" id="cd00188">
    <property type="entry name" value="TOPRIM"/>
    <property type="match status" value="1"/>
</dbReference>
<keyword evidence="4" id="KW-1185">Reference proteome</keyword>
<dbReference type="InterPro" id="IPR006171">
    <property type="entry name" value="TOPRIM_dom"/>
</dbReference>
<feature type="compositionally biased region" description="Acidic residues" evidence="1">
    <location>
        <begin position="814"/>
        <end position="824"/>
    </location>
</feature>
<dbReference type="Proteomes" id="UP000006427">
    <property type="component" value="Unassembled WGS sequence"/>
</dbReference>
<comment type="caution">
    <text evidence="3">The sequence shown here is derived from an EMBL/GenBank/DDBJ whole genome shotgun (WGS) entry which is preliminary data.</text>
</comment>
<dbReference type="EMBL" id="ABTR02000001">
    <property type="protein sequence ID" value="EFC90429.1"/>
    <property type="molecule type" value="Genomic_DNA"/>
</dbReference>
<dbReference type="eggNOG" id="COG4643">
    <property type="taxonomic scope" value="Bacteria"/>
</dbReference>
<dbReference type="SUPFAM" id="SSF110455">
    <property type="entry name" value="Toprim domain"/>
    <property type="match status" value="1"/>
</dbReference>
<dbReference type="SUPFAM" id="SSF52540">
    <property type="entry name" value="P-loop containing nucleoside triphosphate hydrolases"/>
    <property type="match status" value="1"/>
</dbReference>
<name>D2Z4A0_9BACT</name>
<dbReference type="Gene3D" id="3.40.1360.10">
    <property type="match status" value="1"/>
</dbReference>
<dbReference type="PaxDb" id="469381-Dpep_0397"/>
<proteinExistence type="predicted"/>
<dbReference type="SMART" id="SM00493">
    <property type="entry name" value="TOPRIM"/>
    <property type="match status" value="1"/>
</dbReference>
<reference evidence="3 4" key="1">
    <citation type="journal article" date="2010" name="Stand. Genomic Sci.">
        <title>Permanent draft genome sequence of Dethiosulfovibrio peptidovorans type strain (SEBR 4207).</title>
        <authorList>
            <person name="Labutti K."/>
            <person name="Mayilraj S."/>
            <person name="Clum A."/>
            <person name="Lucas S."/>
            <person name="Glavina Del Rio T."/>
            <person name="Nolan M."/>
            <person name="Tice H."/>
            <person name="Cheng J.F."/>
            <person name="Pitluck S."/>
            <person name="Liolios K."/>
            <person name="Ivanova N."/>
            <person name="Mavromatis K."/>
            <person name="Mikhailova N."/>
            <person name="Pati A."/>
            <person name="Goodwin L."/>
            <person name="Chen A."/>
            <person name="Palaniappan K."/>
            <person name="Land M."/>
            <person name="Hauser L."/>
            <person name="Chang Y.J."/>
            <person name="Jeffries C.D."/>
            <person name="Rohde M."/>
            <person name="Spring S."/>
            <person name="Goker M."/>
            <person name="Woyke T."/>
            <person name="Bristow J."/>
            <person name="Eisen J.A."/>
            <person name="Markowitz V."/>
            <person name="Hugenholtz P."/>
            <person name="Kyrpides N.C."/>
            <person name="Klenk H.P."/>
            <person name="Lapidus A."/>
        </authorList>
    </citation>
    <scope>NUCLEOTIDE SEQUENCE [LARGE SCALE GENOMIC DNA]</scope>
    <source>
        <strain evidence="3 4">DSM 11002</strain>
    </source>
</reference>
<accession>D2Z4A0</accession>
<dbReference type="Pfam" id="PF13481">
    <property type="entry name" value="AAA_25"/>
    <property type="match status" value="1"/>
</dbReference>
<dbReference type="InterPro" id="IPR027417">
    <property type="entry name" value="P-loop_NTPase"/>
</dbReference>
<feature type="domain" description="Toprim" evidence="2">
    <location>
        <begin position="189"/>
        <end position="278"/>
    </location>
</feature>